<protein>
    <submittedName>
        <fullName evidence="6">Aspartate aminotransferase family protein</fullName>
    </submittedName>
</protein>
<evidence type="ECO:0000313" key="7">
    <source>
        <dbReference type="Proteomes" id="UP000503336"/>
    </source>
</evidence>
<evidence type="ECO:0000313" key="6">
    <source>
        <dbReference type="EMBL" id="QIE55991.1"/>
    </source>
</evidence>
<dbReference type="InterPro" id="IPR005814">
    <property type="entry name" value="Aminotrans_3"/>
</dbReference>
<keyword evidence="3 6" id="KW-0808">Transferase</keyword>
<dbReference type="RefSeq" id="WP_165098615.1">
    <property type="nucleotide sequence ID" value="NZ_CP049056.1"/>
</dbReference>
<dbReference type="GO" id="GO:0030170">
    <property type="term" value="F:pyridoxal phosphate binding"/>
    <property type="evidence" value="ECO:0007669"/>
    <property type="project" value="InterPro"/>
</dbReference>
<dbReference type="PANTHER" id="PTHR11986:SF79">
    <property type="entry name" value="ACETYLORNITHINE AMINOTRANSFERASE, MITOCHONDRIAL"/>
    <property type="match status" value="1"/>
</dbReference>
<dbReference type="AlphaFoldDB" id="A0A7L5BX21"/>
<comment type="similarity">
    <text evidence="5">Belongs to the class-III pyridoxal-phosphate-dependent aminotransferase family.</text>
</comment>
<evidence type="ECO:0000256" key="5">
    <source>
        <dbReference type="RuleBase" id="RU003560"/>
    </source>
</evidence>
<dbReference type="InterPro" id="IPR015421">
    <property type="entry name" value="PyrdxlP-dep_Trfase_major"/>
</dbReference>
<keyword evidence="7" id="KW-1185">Reference proteome</keyword>
<dbReference type="KEGG" id="hdh:G5B40_11320"/>
<dbReference type="EMBL" id="CP049056">
    <property type="protein sequence ID" value="QIE55991.1"/>
    <property type="molecule type" value="Genomic_DNA"/>
</dbReference>
<dbReference type="PROSITE" id="PS00600">
    <property type="entry name" value="AA_TRANSFER_CLASS_3"/>
    <property type="match status" value="1"/>
</dbReference>
<organism evidence="6 7">
    <name type="scientific">Pikeienuella piscinae</name>
    <dbReference type="NCBI Taxonomy" id="2748098"/>
    <lineage>
        <taxon>Bacteria</taxon>
        <taxon>Pseudomonadati</taxon>
        <taxon>Pseudomonadota</taxon>
        <taxon>Alphaproteobacteria</taxon>
        <taxon>Rhodobacterales</taxon>
        <taxon>Paracoccaceae</taxon>
        <taxon>Pikeienuella</taxon>
    </lineage>
</organism>
<dbReference type="PANTHER" id="PTHR11986">
    <property type="entry name" value="AMINOTRANSFERASE CLASS III"/>
    <property type="match status" value="1"/>
</dbReference>
<dbReference type="InterPro" id="IPR049704">
    <property type="entry name" value="Aminotrans_3_PPA_site"/>
</dbReference>
<reference evidence="6 7" key="1">
    <citation type="submission" date="2020-02" db="EMBL/GenBank/DDBJ databases">
        <title>complete genome sequence of Rhodobacteraceae bacterium.</title>
        <authorList>
            <person name="Park J."/>
            <person name="Kim Y.-S."/>
            <person name="Kim K.-H."/>
        </authorList>
    </citation>
    <scope>NUCLEOTIDE SEQUENCE [LARGE SCALE GENOMIC DNA]</scope>
    <source>
        <strain evidence="6 7">RR4-56</strain>
    </source>
</reference>
<dbReference type="InterPro" id="IPR015422">
    <property type="entry name" value="PyrdxlP-dep_Trfase_small"/>
</dbReference>
<dbReference type="PIRSF" id="PIRSF000521">
    <property type="entry name" value="Transaminase_4ab_Lys_Orn"/>
    <property type="match status" value="1"/>
</dbReference>
<evidence type="ECO:0000256" key="3">
    <source>
        <dbReference type="ARBA" id="ARBA00022679"/>
    </source>
</evidence>
<dbReference type="InterPro" id="IPR015424">
    <property type="entry name" value="PyrdxlP-dep_Trfase"/>
</dbReference>
<dbReference type="GO" id="GO:0042802">
    <property type="term" value="F:identical protein binding"/>
    <property type="evidence" value="ECO:0007669"/>
    <property type="project" value="TreeGrafter"/>
</dbReference>
<sequence>MADLYARDAAALSRMSHLRFFPQAVTGGEGCWLTSDDGRKLLDFSGSWGAVGLGHAHPAVREAVARALSSQAGASLLSSATLPAVELAERLLSIAPRRARGRVWLGHSGSDANETVARAVLAATGRTRIIAFEGGYHGGTVGSVAVSGHPVQDASARLPGLSLIPFPNPLRDGGPEAAAENSLARLRAVLDADGADVAAMFIEPIQSDGGMLVAPDGYFREVEALCRPHGVLLVCDEVKVGLARSGRLHCFEHLGVEPDIVVFGKALGGGLPLSAVVGPEAVMNHAAAFSFQTLHGNPACAAAGLAVLETIAREGLAERAAETGDYLAGQLRALRDRHPGVVEIRGHGLALGMELATGDDLTPATEQAALSVFRAHQLGLVLYYVGVNSNVLEFTPPLTLERSEVDLGVEILDRAMRDVAAGEITKADIAGFEGW</sequence>
<evidence type="ECO:0000256" key="1">
    <source>
        <dbReference type="ARBA" id="ARBA00001933"/>
    </source>
</evidence>
<dbReference type="GO" id="GO:0008483">
    <property type="term" value="F:transaminase activity"/>
    <property type="evidence" value="ECO:0007669"/>
    <property type="project" value="UniProtKB-KW"/>
</dbReference>
<dbReference type="Gene3D" id="3.40.640.10">
    <property type="entry name" value="Type I PLP-dependent aspartate aminotransferase-like (Major domain)"/>
    <property type="match status" value="1"/>
</dbReference>
<proteinExistence type="inferred from homology"/>
<evidence type="ECO:0000256" key="4">
    <source>
        <dbReference type="ARBA" id="ARBA00022898"/>
    </source>
</evidence>
<dbReference type="InterPro" id="IPR050103">
    <property type="entry name" value="Class-III_PLP-dep_AT"/>
</dbReference>
<name>A0A7L5BX21_9RHOB</name>
<dbReference type="CDD" id="cd00610">
    <property type="entry name" value="OAT_like"/>
    <property type="match status" value="1"/>
</dbReference>
<dbReference type="Proteomes" id="UP000503336">
    <property type="component" value="Chromosome"/>
</dbReference>
<dbReference type="SUPFAM" id="SSF53383">
    <property type="entry name" value="PLP-dependent transferases"/>
    <property type="match status" value="1"/>
</dbReference>
<gene>
    <name evidence="6" type="ORF">G5B40_11320</name>
</gene>
<keyword evidence="2 6" id="KW-0032">Aminotransferase</keyword>
<dbReference type="Pfam" id="PF00202">
    <property type="entry name" value="Aminotran_3"/>
    <property type="match status" value="1"/>
</dbReference>
<comment type="cofactor">
    <cofactor evidence="1">
        <name>pyridoxal 5'-phosphate</name>
        <dbReference type="ChEBI" id="CHEBI:597326"/>
    </cofactor>
</comment>
<accession>A0A7L5BX21</accession>
<dbReference type="Gene3D" id="3.90.1150.10">
    <property type="entry name" value="Aspartate Aminotransferase, domain 1"/>
    <property type="match status" value="1"/>
</dbReference>
<evidence type="ECO:0000256" key="2">
    <source>
        <dbReference type="ARBA" id="ARBA00022576"/>
    </source>
</evidence>
<keyword evidence="4 5" id="KW-0663">Pyridoxal phosphate</keyword>